<evidence type="ECO:0000313" key="2">
    <source>
        <dbReference type="EMBL" id="KAB1631650.1"/>
    </source>
</evidence>
<protein>
    <submittedName>
        <fullName evidence="2">Uncharacterized protein</fullName>
    </submittedName>
</protein>
<comment type="caution">
    <text evidence="2">The sequence shown here is derived from an EMBL/GenBank/DDBJ whole genome shotgun (WGS) entry which is preliminary data.</text>
</comment>
<name>A0A7C8BQU1_9MICO</name>
<feature type="compositionally biased region" description="Polar residues" evidence="1">
    <location>
        <begin position="7"/>
        <end position="16"/>
    </location>
</feature>
<organism evidence="2 3">
    <name type="scientific">Pseudoclavibacter caeni</name>
    <dbReference type="NCBI Taxonomy" id="908846"/>
    <lineage>
        <taxon>Bacteria</taxon>
        <taxon>Bacillati</taxon>
        <taxon>Actinomycetota</taxon>
        <taxon>Actinomycetes</taxon>
        <taxon>Micrococcales</taxon>
        <taxon>Microbacteriaceae</taxon>
        <taxon>Pseudoclavibacter</taxon>
    </lineage>
</organism>
<dbReference type="EMBL" id="WBKA01000005">
    <property type="protein sequence ID" value="KAB1631650.1"/>
    <property type="molecule type" value="Genomic_DNA"/>
</dbReference>
<evidence type="ECO:0000313" key="3">
    <source>
        <dbReference type="Proteomes" id="UP000481339"/>
    </source>
</evidence>
<keyword evidence="3" id="KW-1185">Reference proteome</keyword>
<feature type="region of interest" description="Disordered" evidence="1">
    <location>
        <begin position="78"/>
        <end position="110"/>
    </location>
</feature>
<accession>A0A7C8BQU1</accession>
<dbReference type="AlphaFoldDB" id="A0A7C8BQU1"/>
<sequence>MEEDTITTRQQPSQQPDTHHEQAGTSGAPRAELHPEQVGQAALAAALERIDRLQPDVEHRLAALGVARAHATQIARQRLRNASHTLDGHPERRSGIVGEPELDIDDTPARPLIDRFHGQSIL</sequence>
<proteinExistence type="predicted"/>
<dbReference type="Proteomes" id="UP000481339">
    <property type="component" value="Unassembled WGS sequence"/>
</dbReference>
<reference evidence="2 3" key="1">
    <citation type="submission" date="2019-09" db="EMBL/GenBank/DDBJ databases">
        <title>Phylogeny of genus Pseudoclavibacter and closely related genus.</title>
        <authorList>
            <person name="Li Y."/>
        </authorList>
    </citation>
    <scope>NUCLEOTIDE SEQUENCE [LARGE SCALE GENOMIC DNA]</scope>
    <source>
        <strain evidence="2 3">JCM 16921</strain>
    </source>
</reference>
<dbReference type="RefSeq" id="WP_158036504.1">
    <property type="nucleotide sequence ID" value="NZ_BAAAZV010000011.1"/>
</dbReference>
<feature type="region of interest" description="Disordered" evidence="1">
    <location>
        <begin position="1"/>
        <end position="38"/>
    </location>
</feature>
<evidence type="ECO:0000256" key="1">
    <source>
        <dbReference type="SAM" id="MobiDB-lite"/>
    </source>
</evidence>
<gene>
    <name evidence="2" type="ORF">F8O02_06805</name>
</gene>